<dbReference type="Proteomes" id="UP000270190">
    <property type="component" value="Unassembled WGS sequence"/>
</dbReference>
<protein>
    <submittedName>
        <fullName evidence="1">Uncharacterized protein</fullName>
    </submittedName>
</protein>
<evidence type="ECO:0000313" key="1">
    <source>
        <dbReference type="EMBL" id="SPP30763.1"/>
    </source>
</evidence>
<sequence>MNKSIIILILCIIAFLTVCSVQTIEKKSVDTIKNESKMKDITRIDTLIEKINSSRNK</sequence>
<dbReference type="AlphaFoldDB" id="A0A2X0QRE6"/>
<dbReference type="EMBL" id="OUNC01000078">
    <property type="protein sequence ID" value="SPP30763.1"/>
    <property type="molecule type" value="Genomic_DNA"/>
</dbReference>
<accession>A0A2X0QRE6</accession>
<dbReference type="RefSeq" id="WP_157679235.1">
    <property type="nucleotide sequence ID" value="NZ_CBCPHX010000001.1"/>
</dbReference>
<organism evidence="1 2">
    <name type="scientific">Brochothrix thermosphacta</name>
    <name type="common">Microbacterium thermosphactum</name>
    <dbReference type="NCBI Taxonomy" id="2756"/>
    <lineage>
        <taxon>Bacteria</taxon>
        <taxon>Bacillati</taxon>
        <taxon>Bacillota</taxon>
        <taxon>Bacilli</taxon>
        <taxon>Bacillales</taxon>
        <taxon>Listeriaceae</taxon>
        <taxon>Brochothrix</taxon>
    </lineage>
</organism>
<gene>
    <name evidence="1" type="ORF">BTBSAS_80103</name>
</gene>
<reference evidence="2" key="1">
    <citation type="submission" date="2018-04" db="EMBL/GenBank/DDBJ databases">
        <authorList>
            <person name="Illikoud N."/>
        </authorList>
    </citation>
    <scope>NUCLEOTIDE SEQUENCE [LARGE SCALE GENOMIC DNA]</scope>
</reference>
<proteinExistence type="predicted"/>
<name>A0A2X0QRE6_BROTH</name>
<evidence type="ECO:0000313" key="2">
    <source>
        <dbReference type="Proteomes" id="UP000270190"/>
    </source>
</evidence>